<dbReference type="InterPro" id="IPR043429">
    <property type="entry name" value="ArtM/GltK/GlnP/TcyL/YhdX-like"/>
</dbReference>
<reference evidence="10 11" key="1">
    <citation type="submission" date="2019-02" db="EMBL/GenBank/DDBJ databases">
        <title>Genomic Encyclopedia of Type Strains, Phase IV (KMG-IV): sequencing the most valuable type-strain genomes for metagenomic binning, comparative biology and taxonomic classification.</title>
        <authorList>
            <person name="Goeker M."/>
        </authorList>
    </citation>
    <scope>NUCLEOTIDE SEQUENCE [LARGE SCALE GENOMIC DNA]</scope>
    <source>
        <strain evidence="10 11">DSM 101727</strain>
    </source>
</reference>
<organism evidence="10 11">
    <name type="scientific">Herbihabitans rhizosphaerae</name>
    <dbReference type="NCBI Taxonomy" id="1872711"/>
    <lineage>
        <taxon>Bacteria</taxon>
        <taxon>Bacillati</taxon>
        <taxon>Actinomycetota</taxon>
        <taxon>Actinomycetes</taxon>
        <taxon>Pseudonocardiales</taxon>
        <taxon>Pseudonocardiaceae</taxon>
        <taxon>Herbihabitans</taxon>
    </lineage>
</organism>
<dbReference type="EMBL" id="SGWQ01000010">
    <property type="protein sequence ID" value="RZS33919.1"/>
    <property type="molecule type" value="Genomic_DNA"/>
</dbReference>
<name>A0A4Q7KFT3_9PSEU</name>
<dbReference type="PANTHER" id="PTHR30614">
    <property type="entry name" value="MEMBRANE COMPONENT OF AMINO ACID ABC TRANSPORTER"/>
    <property type="match status" value="1"/>
</dbReference>
<evidence type="ECO:0000256" key="2">
    <source>
        <dbReference type="ARBA" id="ARBA00022448"/>
    </source>
</evidence>
<evidence type="ECO:0000313" key="11">
    <source>
        <dbReference type="Proteomes" id="UP000294257"/>
    </source>
</evidence>
<comment type="similarity">
    <text evidence="8">Belongs to the binding-protein-dependent transport system permease family.</text>
</comment>
<dbReference type="Pfam" id="PF00528">
    <property type="entry name" value="BPD_transp_1"/>
    <property type="match status" value="1"/>
</dbReference>
<dbReference type="PROSITE" id="PS50928">
    <property type="entry name" value="ABC_TM1"/>
    <property type="match status" value="1"/>
</dbReference>
<dbReference type="Gene3D" id="1.10.3720.10">
    <property type="entry name" value="MetI-like"/>
    <property type="match status" value="1"/>
</dbReference>
<evidence type="ECO:0000313" key="10">
    <source>
        <dbReference type="EMBL" id="RZS33919.1"/>
    </source>
</evidence>
<evidence type="ECO:0000256" key="3">
    <source>
        <dbReference type="ARBA" id="ARBA00022475"/>
    </source>
</evidence>
<evidence type="ECO:0000256" key="6">
    <source>
        <dbReference type="ARBA" id="ARBA00022989"/>
    </source>
</evidence>
<dbReference type="GO" id="GO:0006865">
    <property type="term" value="P:amino acid transport"/>
    <property type="evidence" value="ECO:0007669"/>
    <property type="project" value="UniProtKB-KW"/>
</dbReference>
<evidence type="ECO:0000256" key="4">
    <source>
        <dbReference type="ARBA" id="ARBA00022692"/>
    </source>
</evidence>
<dbReference type="InterPro" id="IPR010065">
    <property type="entry name" value="AA_ABC_transptr_permease_3TM"/>
</dbReference>
<gene>
    <name evidence="10" type="ORF">EV193_11069</name>
</gene>
<comment type="subcellular location">
    <subcellularLocation>
        <location evidence="1 8">Cell membrane</location>
        <topology evidence="1 8">Multi-pass membrane protein</topology>
    </subcellularLocation>
</comment>
<keyword evidence="11" id="KW-1185">Reference proteome</keyword>
<dbReference type="PANTHER" id="PTHR30614:SF0">
    <property type="entry name" value="L-CYSTINE TRANSPORT SYSTEM PERMEASE PROTEIN TCYL"/>
    <property type="match status" value="1"/>
</dbReference>
<dbReference type="CDD" id="cd06261">
    <property type="entry name" value="TM_PBP2"/>
    <property type="match status" value="1"/>
</dbReference>
<keyword evidence="7 8" id="KW-0472">Membrane</keyword>
<feature type="transmembrane region" description="Helical" evidence="8">
    <location>
        <begin position="67"/>
        <end position="91"/>
    </location>
</feature>
<dbReference type="NCBIfam" id="TIGR01726">
    <property type="entry name" value="HEQRo_perm_3TM"/>
    <property type="match status" value="1"/>
</dbReference>
<accession>A0A4Q7KFT3</accession>
<feature type="domain" description="ABC transmembrane type-1" evidence="9">
    <location>
        <begin position="70"/>
        <end position="276"/>
    </location>
</feature>
<dbReference type="GO" id="GO:0022857">
    <property type="term" value="F:transmembrane transporter activity"/>
    <property type="evidence" value="ECO:0007669"/>
    <property type="project" value="InterPro"/>
</dbReference>
<dbReference type="InterPro" id="IPR000515">
    <property type="entry name" value="MetI-like"/>
</dbReference>
<comment type="caution">
    <text evidence="10">The sequence shown here is derived from an EMBL/GenBank/DDBJ whole genome shotgun (WGS) entry which is preliminary data.</text>
</comment>
<feature type="transmembrane region" description="Helical" evidence="8">
    <location>
        <begin position="144"/>
        <end position="166"/>
    </location>
</feature>
<evidence type="ECO:0000256" key="1">
    <source>
        <dbReference type="ARBA" id="ARBA00004651"/>
    </source>
</evidence>
<dbReference type="OrthoDB" id="9814902at2"/>
<feature type="transmembrane region" description="Helical" evidence="8">
    <location>
        <begin position="111"/>
        <end position="132"/>
    </location>
</feature>
<dbReference type="GO" id="GO:0043190">
    <property type="term" value="C:ATP-binding cassette (ABC) transporter complex"/>
    <property type="evidence" value="ECO:0007669"/>
    <property type="project" value="InterPro"/>
</dbReference>
<evidence type="ECO:0000256" key="7">
    <source>
        <dbReference type="ARBA" id="ARBA00023136"/>
    </source>
</evidence>
<evidence type="ECO:0000256" key="8">
    <source>
        <dbReference type="RuleBase" id="RU363032"/>
    </source>
</evidence>
<feature type="transmembrane region" description="Helical" evidence="8">
    <location>
        <begin position="26"/>
        <end position="47"/>
    </location>
</feature>
<dbReference type="InterPro" id="IPR035906">
    <property type="entry name" value="MetI-like_sf"/>
</dbReference>
<evidence type="ECO:0000259" key="9">
    <source>
        <dbReference type="PROSITE" id="PS50928"/>
    </source>
</evidence>
<keyword evidence="6 8" id="KW-1133">Transmembrane helix</keyword>
<keyword evidence="4 8" id="KW-0812">Transmembrane</keyword>
<keyword evidence="2 8" id="KW-0813">Transport</keyword>
<dbReference type="AlphaFoldDB" id="A0A4Q7KFT3"/>
<keyword evidence="3" id="KW-1003">Cell membrane</keyword>
<evidence type="ECO:0000256" key="5">
    <source>
        <dbReference type="ARBA" id="ARBA00022970"/>
    </source>
</evidence>
<sequence length="307" mass="33795">MTVISDAMTARDKNDIPSRIVPRSKYGTWIAGALVVLFVFLALRSAFANDNFAWPAFGRYLFSESILLGLVRTIELALIAMALSILAGMALAMMRQSSNRVLNAVAGTYIWLFRAVPLLVLLLLLYNLAALYPEISLSVPFGPILFTMETNTVITVAGAAIIGLALHESAYCAEIFRAGLVSVDHGQREAAEALGMSSWLMTRRIVLPQAMRAIVPPLTNQFVSVVKTTSIVSVISMPELLYSAQIIYARTYETIPLLLVVTFWYLVLTAVLTVAQHYVEKRFNRGRAGLSDYTARKLSRLTLEAGK</sequence>
<dbReference type="Proteomes" id="UP000294257">
    <property type="component" value="Unassembled WGS sequence"/>
</dbReference>
<feature type="transmembrane region" description="Helical" evidence="8">
    <location>
        <begin position="255"/>
        <end position="275"/>
    </location>
</feature>
<keyword evidence="5" id="KW-0029">Amino-acid transport</keyword>
<proteinExistence type="inferred from homology"/>
<dbReference type="SUPFAM" id="SSF161098">
    <property type="entry name" value="MetI-like"/>
    <property type="match status" value="1"/>
</dbReference>
<protein>
    <submittedName>
        <fullName evidence="10">Amino acid ABC transporter membrane protein (PAAT family)</fullName>
    </submittedName>
</protein>